<protein>
    <recommendedName>
        <fullName evidence="4">HTH gntR-type domain-containing protein</fullName>
    </recommendedName>
</protein>
<sequence>MILQRFGMPIYLQVKGYILEKIKAGDYKAGTKLPTERALAATLEISRNTVSAAYRELLMEGVLEARQGRGTFVRSNLEEDSRMEITGSKRERLLKLIDGSMAKAQELGFTLDQFAAIVRIRAQEKAVAVREMRIAVVSCAPEYGHRYVSQISQTANVNFQEVLLPDLRAGTVMVELLIACDFVVTAAEHHLEVAQLMGGESAKLITVVAVPNLEAMIKLARLASGTRVGVVADSDHYVETFERLLVKTMSANLVLDVCCSTEPEQLRKFVAQYRVIVAAEERQNDIRRYVQDGQNVIAFFYEIDQGSLNQLLTRLITAAL</sequence>
<dbReference type="SMART" id="SM00345">
    <property type="entry name" value="HTH_GNTR"/>
    <property type="match status" value="1"/>
</dbReference>
<dbReference type="GO" id="GO:0003700">
    <property type="term" value="F:DNA-binding transcription factor activity"/>
    <property type="evidence" value="ECO:0007669"/>
    <property type="project" value="InterPro"/>
</dbReference>
<comment type="caution">
    <text evidence="5">The sequence shown here is derived from an EMBL/GenBank/DDBJ whole genome shotgun (WGS) entry which is preliminary data.</text>
</comment>
<dbReference type="PANTHER" id="PTHR38445:SF7">
    <property type="entry name" value="GNTR-FAMILY TRANSCRIPTIONAL REGULATOR"/>
    <property type="match status" value="1"/>
</dbReference>
<evidence type="ECO:0000313" key="5">
    <source>
        <dbReference type="EMBL" id="MPL63494.1"/>
    </source>
</evidence>
<dbReference type="AlphaFoldDB" id="A0A644T9J2"/>
<keyword evidence="2" id="KW-0238">DNA-binding</keyword>
<keyword evidence="3" id="KW-0804">Transcription</keyword>
<dbReference type="EMBL" id="VSSQ01000021">
    <property type="protein sequence ID" value="MPL63494.1"/>
    <property type="molecule type" value="Genomic_DNA"/>
</dbReference>
<feature type="domain" description="HTH gntR-type" evidence="4">
    <location>
        <begin position="8"/>
        <end position="76"/>
    </location>
</feature>
<dbReference type="GO" id="GO:0003677">
    <property type="term" value="F:DNA binding"/>
    <property type="evidence" value="ECO:0007669"/>
    <property type="project" value="UniProtKB-KW"/>
</dbReference>
<dbReference type="InterPro" id="IPR036388">
    <property type="entry name" value="WH-like_DNA-bd_sf"/>
</dbReference>
<gene>
    <name evidence="5" type="ORF">SDC9_09130</name>
</gene>
<dbReference type="SUPFAM" id="SSF46785">
    <property type="entry name" value="Winged helix' DNA-binding domain"/>
    <property type="match status" value="1"/>
</dbReference>
<evidence type="ECO:0000256" key="3">
    <source>
        <dbReference type="ARBA" id="ARBA00023163"/>
    </source>
</evidence>
<dbReference type="CDD" id="cd07377">
    <property type="entry name" value="WHTH_GntR"/>
    <property type="match status" value="1"/>
</dbReference>
<dbReference type="Pfam" id="PF00392">
    <property type="entry name" value="GntR"/>
    <property type="match status" value="1"/>
</dbReference>
<dbReference type="PROSITE" id="PS50949">
    <property type="entry name" value="HTH_GNTR"/>
    <property type="match status" value="1"/>
</dbReference>
<dbReference type="Gene3D" id="1.10.10.10">
    <property type="entry name" value="Winged helix-like DNA-binding domain superfamily/Winged helix DNA-binding domain"/>
    <property type="match status" value="1"/>
</dbReference>
<evidence type="ECO:0000256" key="1">
    <source>
        <dbReference type="ARBA" id="ARBA00023015"/>
    </source>
</evidence>
<organism evidence="5">
    <name type="scientific">bioreactor metagenome</name>
    <dbReference type="NCBI Taxonomy" id="1076179"/>
    <lineage>
        <taxon>unclassified sequences</taxon>
        <taxon>metagenomes</taxon>
        <taxon>ecological metagenomes</taxon>
    </lineage>
</organism>
<dbReference type="PRINTS" id="PR00035">
    <property type="entry name" value="HTHGNTR"/>
</dbReference>
<proteinExistence type="predicted"/>
<accession>A0A644T9J2</accession>
<dbReference type="InterPro" id="IPR000524">
    <property type="entry name" value="Tscrpt_reg_HTH_GntR"/>
</dbReference>
<keyword evidence="1" id="KW-0805">Transcription regulation</keyword>
<evidence type="ECO:0000259" key="4">
    <source>
        <dbReference type="PROSITE" id="PS50949"/>
    </source>
</evidence>
<evidence type="ECO:0000256" key="2">
    <source>
        <dbReference type="ARBA" id="ARBA00023125"/>
    </source>
</evidence>
<dbReference type="PANTHER" id="PTHR38445">
    <property type="entry name" value="HTH-TYPE TRANSCRIPTIONAL REPRESSOR YTRA"/>
    <property type="match status" value="1"/>
</dbReference>
<name>A0A644T9J2_9ZZZZ</name>
<reference evidence="5" key="1">
    <citation type="submission" date="2019-08" db="EMBL/GenBank/DDBJ databases">
        <authorList>
            <person name="Kucharzyk K."/>
            <person name="Murdoch R.W."/>
            <person name="Higgins S."/>
            <person name="Loffler F."/>
        </authorList>
    </citation>
    <scope>NUCLEOTIDE SEQUENCE</scope>
</reference>
<dbReference type="InterPro" id="IPR036390">
    <property type="entry name" value="WH_DNA-bd_sf"/>
</dbReference>